<sequence length="399" mass="45448">MANLHAFLVSRPLSYALLFLFGMVILIEQTQAAGAPDNKLFQLSIEANENDPRHCLFVVTAAEERLWTTLKNADEEQFQRVLSLKRDSQSAAKLPAMLGRYQIKDRRLEFRPAFPLVRGGRYQITFDPAALKVTTNDKLQRLTKTVAIPLPDSKPPRVTAVYPSSKRLPANHLKFYIQFSEPMQQGEIFEYFSLYNKTQKKFVPRPFRHTELWSPDGKRLTLWFHPGRQKVGVNLNVELGAILNEGQEYELRISPKWAALSGHPLGTEVKKTFTAVAMDERQPDFYKWKLNQPTIGTREPLVYEFDESLDYALLLSQLAVADFNGKPVPGKIEVAENETIWRFIPDLPWQAGRYQLAVGTVIEDLAGNSIVRPFAIDLSQQQKPSKSVGEFVTLPFSIK</sequence>
<gene>
    <name evidence="1" type="ORF">Enr17x_54070</name>
</gene>
<proteinExistence type="predicted"/>
<accession>A0A518IJQ5</accession>
<dbReference type="AlphaFoldDB" id="A0A518IJQ5"/>
<evidence type="ECO:0008006" key="3">
    <source>
        <dbReference type="Google" id="ProtNLM"/>
    </source>
</evidence>
<protein>
    <recommendedName>
        <fullName evidence="3">SbsA Ig-like domain-containing protein</fullName>
    </recommendedName>
</protein>
<dbReference type="EMBL" id="CP037452">
    <property type="protein sequence ID" value="QDV53333.1"/>
    <property type="molecule type" value="Genomic_DNA"/>
</dbReference>
<dbReference type="KEGG" id="gfm:Enr17x_54070"/>
<keyword evidence="2" id="KW-1185">Reference proteome</keyword>
<dbReference type="Proteomes" id="UP000318313">
    <property type="component" value="Chromosome"/>
</dbReference>
<reference evidence="1 2" key="1">
    <citation type="submission" date="2019-03" db="EMBL/GenBank/DDBJ databases">
        <title>Deep-cultivation of Planctomycetes and their phenomic and genomic characterization uncovers novel biology.</title>
        <authorList>
            <person name="Wiegand S."/>
            <person name="Jogler M."/>
            <person name="Boedeker C."/>
            <person name="Pinto D."/>
            <person name="Vollmers J."/>
            <person name="Rivas-Marin E."/>
            <person name="Kohn T."/>
            <person name="Peeters S.H."/>
            <person name="Heuer A."/>
            <person name="Rast P."/>
            <person name="Oberbeckmann S."/>
            <person name="Bunk B."/>
            <person name="Jeske O."/>
            <person name="Meyerdierks A."/>
            <person name="Storesund J.E."/>
            <person name="Kallscheuer N."/>
            <person name="Luecker S."/>
            <person name="Lage O.M."/>
            <person name="Pohl T."/>
            <person name="Merkel B.J."/>
            <person name="Hornburger P."/>
            <person name="Mueller R.-W."/>
            <person name="Bruemmer F."/>
            <person name="Labrenz M."/>
            <person name="Spormann A.M."/>
            <person name="Op den Camp H."/>
            <person name="Overmann J."/>
            <person name="Amann R."/>
            <person name="Jetten M.S.M."/>
            <person name="Mascher T."/>
            <person name="Medema M.H."/>
            <person name="Devos D.P."/>
            <person name="Kaster A.-K."/>
            <person name="Ovreas L."/>
            <person name="Rohde M."/>
            <person name="Galperin M.Y."/>
            <person name="Jogler C."/>
        </authorList>
    </citation>
    <scope>NUCLEOTIDE SEQUENCE [LARGE SCALE GENOMIC DNA]</scope>
    <source>
        <strain evidence="1 2">Enr17</strain>
    </source>
</reference>
<name>A0A518IJQ5_9PLAN</name>
<evidence type="ECO:0000313" key="2">
    <source>
        <dbReference type="Proteomes" id="UP000318313"/>
    </source>
</evidence>
<dbReference type="OrthoDB" id="246488at2"/>
<organism evidence="1 2">
    <name type="scientific">Gimesia fumaroli</name>
    <dbReference type="NCBI Taxonomy" id="2527976"/>
    <lineage>
        <taxon>Bacteria</taxon>
        <taxon>Pseudomonadati</taxon>
        <taxon>Planctomycetota</taxon>
        <taxon>Planctomycetia</taxon>
        <taxon>Planctomycetales</taxon>
        <taxon>Planctomycetaceae</taxon>
        <taxon>Gimesia</taxon>
    </lineage>
</organism>
<evidence type="ECO:0000313" key="1">
    <source>
        <dbReference type="EMBL" id="QDV53333.1"/>
    </source>
</evidence>
<dbReference type="RefSeq" id="WP_145312779.1">
    <property type="nucleotide sequence ID" value="NZ_CP037452.1"/>
</dbReference>